<keyword evidence="3" id="KW-1185">Reference proteome</keyword>
<protein>
    <submittedName>
        <fullName evidence="2">Uncharacterized protein</fullName>
    </submittedName>
</protein>
<gene>
    <name evidence="2" type="ORF">DFO77_12614</name>
</gene>
<sequence>MGSTGSGRFTDYQGFSGNNPKQGGESSENKCEKAFRTELEDVDTSEFYNSQGRLPDVNTEVIIEFNGHRIVATINGEEIGNLPTKYNYLRKCMNEYTYSGIVSNTSSNPINSIIINVSPDA</sequence>
<feature type="region of interest" description="Disordered" evidence="1">
    <location>
        <begin position="1"/>
        <end position="33"/>
    </location>
</feature>
<evidence type="ECO:0000313" key="2">
    <source>
        <dbReference type="EMBL" id="RCW29657.1"/>
    </source>
</evidence>
<organism evidence="2 3">
    <name type="scientific">Marinilabilia salmonicolor</name>
    <dbReference type="NCBI Taxonomy" id="989"/>
    <lineage>
        <taxon>Bacteria</taxon>
        <taxon>Pseudomonadati</taxon>
        <taxon>Bacteroidota</taxon>
        <taxon>Bacteroidia</taxon>
        <taxon>Marinilabiliales</taxon>
        <taxon>Marinilabiliaceae</taxon>
        <taxon>Marinilabilia</taxon>
    </lineage>
</organism>
<feature type="compositionally biased region" description="Polar residues" evidence="1">
    <location>
        <begin position="1"/>
        <end position="26"/>
    </location>
</feature>
<accession>A0A368ULK3</accession>
<evidence type="ECO:0000313" key="3">
    <source>
        <dbReference type="Proteomes" id="UP000252733"/>
    </source>
</evidence>
<reference evidence="2 3" key="1">
    <citation type="submission" date="2018-07" db="EMBL/GenBank/DDBJ databases">
        <title>Freshwater and sediment microbial communities from various areas in North America, analyzing microbe dynamics in response to fracking.</title>
        <authorList>
            <person name="Lamendella R."/>
        </authorList>
    </citation>
    <scope>NUCLEOTIDE SEQUENCE [LARGE SCALE GENOMIC DNA]</scope>
    <source>
        <strain evidence="2 3">160A</strain>
    </source>
</reference>
<dbReference type="Proteomes" id="UP000252733">
    <property type="component" value="Unassembled WGS sequence"/>
</dbReference>
<evidence type="ECO:0000256" key="1">
    <source>
        <dbReference type="SAM" id="MobiDB-lite"/>
    </source>
</evidence>
<dbReference type="AlphaFoldDB" id="A0A368ULK3"/>
<comment type="caution">
    <text evidence="2">The sequence shown here is derived from an EMBL/GenBank/DDBJ whole genome shotgun (WGS) entry which is preliminary data.</text>
</comment>
<dbReference type="RefSeq" id="WP_114437812.1">
    <property type="nucleotide sequence ID" value="NZ_QPIZ01000026.1"/>
</dbReference>
<proteinExistence type="predicted"/>
<name>A0A368ULK3_9BACT</name>
<dbReference type="EMBL" id="QPIZ01000026">
    <property type="protein sequence ID" value="RCW29657.1"/>
    <property type="molecule type" value="Genomic_DNA"/>
</dbReference>